<proteinExistence type="predicted"/>
<protein>
    <submittedName>
        <fullName evidence="1">Uncharacterized protein</fullName>
    </submittedName>
</protein>
<reference evidence="1" key="1">
    <citation type="submission" date="2018-05" db="EMBL/GenBank/DDBJ databases">
        <authorList>
            <person name="Lanie J.A."/>
            <person name="Ng W.-L."/>
            <person name="Kazmierczak K.M."/>
            <person name="Andrzejewski T.M."/>
            <person name="Davidsen T.M."/>
            <person name="Wayne K.J."/>
            <person name="Tettelin H."/>
            <person name="Glass J.I."/>
            <person name="Rusch D."/>
            <person name="Podicherti R."/>
            <person name="Tsui H.-C.T."/>
            <person name="Winkler M.E."/>
        </authorList>
    </citation>
    <scope>NUCLEOTIDE SEQUENCE</scope>
</reference>
<feature type="non-terminal residue" evidence="1">
    <location>
        <position position="148"/>
    </location>
</feature>
<dbReference type="AlphaFoldDB" id="A0A382NLQ0"/>
<sequence length="148" mass="15750">MEADAAIIEFTSIPQTYEHLQLRISCKQSQAADSIDIELRLGTGGGAVDSGTNYWGDRMSAYKTTLAPSSGGNRNVAKYATQFAAGSNYDQYLDECQYGCGVVDILDYANSSKNTTIIGHGGTALGGGYPWVHLGSGLWNNTGALDRI</sequence>
<organism evidence="1">
    <name type="scientific">marine metagenome</name>
    <dbReference type="NCBI Taxonomy" id="408172"/>
    <lineage>
        <taxon>unclassified sequences</taxon>
        <taxon>metagenomes</taxon>
        <taxon>ecological metagenomes</taxon>
    </lineage>
</organism>
<name>A0A382NLQ0_9ZZZZ</name>
<gene>
    <name evidence="1" type="ORF">METZ01_LOCUS314880</name>
</gene>
<evidence type="ECO:0000313" key="1">
    <source>
        <dbReference type="EMBL" id="SVC62026.1"/>
    </source>
</evidence>
<accession>A0A382NLQ0</accession>
<dbReference type="EMBL" id="UINC01101316">
    <property type="protein sequence ID" value="SVC62026.1"/>
    <property type="molecule type" value="Genomic_DNA"/>
</dbReference>